<accession>A0A2T2P9J8</accession>
<organism evidence="7 8">
    <name type="scientific">Corynespora cassiicola Philippines</name>
    <dbReference type="NCBI Taxonomy" id="1448308"/>
    <lineage>
        <taxon>Eukaryota</taxon>
        <taxon>Fungi</taxon>
        <taxon>Dikarya</taxon>
        <taxon>Ascomycota</taxon>
        <taxon>Pezizomycotina</taxon>
        <taxon>Dothideomycetes</taxon>
        <taxon>Pleosporomycetidae</taxon>
        <taxon>Pleosporales</taxon>
        <taxon>Corynesporascaceae</taxon>
        <taxon>Corynespora</taxon>
    </lineage>
</organism>
<keyword evidence="4" id="KW-0472">Membrane</keyword>
<evidence type="ECO:0000256" key="2">
    <source>
        <dbReference type="ARBA" id="ARBA00022692"/>
    </source>
</evidence>
<reference evidence="7 8" key="1">
    <citation type="journal article" date="2018" name="Front. Microbiol.">
        <title>Genome-Wide Analysis of Corynespora cassiicola Leaf Fall Disease Putative Effectors.</title>
        <authorList>
            <person name="Lopez D."/>
            <person name="Ribeiro S."/>
            <person name="Label P."/>
            <person name="Fumanal B."/>
            <person name="Venisse J.S."/>
            <person name="Kohler A."/>
            <person name="de Oliveira R.R."/>
            <person name="Labutti K."/>
            <person name="Lipzen A."/>
            <person name="Lail K."/>
            <person name="Bauer D."/>
            <person name="Ohm R.A."/>
            <person name="Barry K.W."/>
            <person name="Spatafora J."/>
            <person name="Grigoriev I.V."/>
            <person name="Martin F.M."/>
            <person name="Pujade-Renaud V."/>
        </authorList>
    </citation>
    <scope>NUCLEOTIDE SEQUENCE [LARGE SCALE GENOMIC DNA]</scope>
    <source>
        <strain evidence="7 8">Philippines</strain>
    </source>
</reference>
<sequence length="52" mass="6314">MNFLFLLFCLACRVWHDSKINYVFVFEYDTRHHLDWRQLSEVSAPFSVSNQC</sequence>
<keyword evidence="2" id="KW-0812">Transmembrane</keyword>
<dbReference type="OrthoDB" id="9970435at2759"/>
<keyword evidence="5" id="KW-0732">Signal</keyword>
<feature type="signal peptide" evidence="5">
    <location>
        <begin position="1"/>
        <end position="16"/>
    </location>
</feature>
<evidence type="ECO:0000256" key="4">
    <source>
        <dbReference type="ARBA" id="ARBA00023136"/>
    </source>
</evidence>
<feature type="domain" description="EXS" evidence="6">
    <location>
        <begin position="2"/>
        <end position="47"/>
    </location>
</feature>
<evidence type="ECO:0000313" key="8">
    <source>
        <dbReference type="Proteomes" id="UP000240883"/>
    </source>
</evidence>
<evidence type="ECO:0000313" key="7">
    <source>
        <dbReference type="EMBL" id="PSN74331.1"/>
    </source>
</evidence>
<evidence type="ECO:0000259" key="6">
    <source>
        <dbReference type="Pfam" id="PF03124"/>
    </source>
</evidence>
<keyword evidence="3" id="KW-1133">Transmembrane helix</keyword>
<name>A0A2T2P9J8_CORCC</name>
<dbReference type="AlphaFoldDB" id="A0A2T2P9J8"/>
<dbReference type="Pfam" id="PF03124">
    <property type="entry name" value="EXS"/>
    <property type="match status" value="1"/>
</dbReference>
<protein>
    <recommendedName>
        <fullName evidence="6">EXS domain-containing protein</fullName>
    </recommendedName>
</protein>
<feature type="chain" id="PRO_5015510775" description="EXS domain-containing protein" evidence="5">
    <location>
        <begin position="17"/>
        <end position="52"/>
    </location>
</feature>
<evidence type="ECO:0000256" key="5">
    <source>
        <dbReference type="SAM" id="SignalP"/>
    </source>
</evidence>
<gene>
    <name evidence="7" type="ORF">BS50DRAFT_567180</name>
</gene>
<dbReference type="EMBL" id="KZ678128">
    <property type="protein sequence ID" value="PSN74331.1"/>
    <property type="molecule type" value="Genomic_DNA"/>
</dbReference>
<dbReference type="STRING" id="1448308.A0A2T2P9J8"/>
<keyword evidence="8" id="KW-1185">Reference proteome</keyword>
<proteinExistence type="predicted"/>
<evidence type="ECO:0000256" key="1">
    <source>
        <dbReference type="ARBA" id="ARBA00004141"/>
    </source>
</evidence>
<evidence type="ECO:0000256" key="3">
    <source>
        <dbReference type="ARBA" id="ARBA00022989"/>
    </source>
</evidence>
<dbReference type="GO" id="GO:0016020">
    <property type="term" value="C:membrane"/>
    <property type="evidence" value="ECO:0007669"/>
    <property type="project" value="UniProtKB-SubCell"/>
</dbReference>
<dbReference type="InterPro" id="IPR004342">
    <property type="entry name" value="EXS_C"/>
</dbReference>
<dbReference type="Proteomes" id="UP000240883">
    <property type="component" value="Unassembled WGS sequence"/>
</dbReference>
<comment type="subcellular location">
    <subcellularLocation>
        <location evidence="1">Membrane</location>
        <topology evidence="1">Multi-pass membrane protein</topology>
    </subcellularLocation>
</comment>